<dbReference type="Pfam" id="PF08818">
    <property type="entry name" value="DUF1801"/>
    <property type="match status" value="1"/>
</dbReference>
<feature type="domain" description="YdhG-like" evidence="1">
    <location>
        <begin position="17"/>
        <end position="111"/>
    </location>
</feature>
<organism evidence="2 3">
    <name type="scientific">Agromyces lapidis</name>
    <dbReference type="NCBI Taxonomy" id="279574"/>
    <lineage>
        <taxon>Bacteria</taxon>
        <taxon>Bacillati</taxon>
        <taxon>Actinomycetota</taxon>
        <taxon>Actinomycetes</taxon>
        <taxon>Micrococcales</taxon>
        <taxon>Microbacteriaceae</taxon>
        <taxon>Agromyces</taxon>
    </lineage>
</organism>
<name>A0ABV5SSX1_9MICO</name>
<dbReference type="EMBL" id="JBHMBL010000003">
    <property type="protein sequence ID" value="MFB9643405.1"/>
    <property type="molecule type" value="Genomic_DNA"/>
</dbReference>
<evidence type="ECO:0000313" key="3">
    <source>
        <dbReference type="Proteomes" id="UP001589667"/>
    </source>
</evidence>
<proteinExistence type="predicted"/>
<sequence length="123" mass="13509">MGTVTDYLAEREGENRVALEHVIAVARELSPDAVEGESYGMPALLHRDKALVAALEAKQHLGLYPFSGQILPGLAAELDAAGLRWSPGALQFTAEHPVPDELLRRIFAERIAQIDAQLDKKRR</sequence>
<dbReference type="InterPro" id="IPR014922">
    <property type="entry name" value="YdhG-like"/>
</dbReference>
<gene>
    <name evidence="2" type="ORF">ACFFQV_13990</name>
</gene>
<evidence type="ECO:0000259" key="1">
    <source>
        <dbReference type="Pfam" id="PF08818"/>
    </source>
</evidence>
<dbReference type="Gene3D" id="3.90.1150.200">
    <property type="match status" value="1"/>
</dbReference>
<reference evidence="2 3" key="1">
    <citation type="submission" date="2024-09" db="EMBL/GenBank/DDBJ databases">
        <authorList>
            <person name="Sun Q."/>
            <person name="Mori K."/>
        </authorList>
    </citation>
    <scope>NUCLEOTIDE SEQUENCE [LARGE SCALE GENOMIC DNA]</scope>
    <source>
        <strain evidence="2 3">JCM 14321</strain>
    </source>
</reference>
<dbReference type="Proteomes" id="UP001589667">
    <property type="component" value="Unassembled WGS sequence"/>
</dbReference>
<protein>
    <submittedName>
        <fullName evidence="2">Iron chaperone</fullName>
    </submittedName>
</protein>
<evidence type="ECO:0000313" key="2">
    <source>
        <dbReference type="EMBL" id="MFB9643405.1"/>
    </source>
</evidence>
<keyword evidence="3" id="KW-1185">Reference proteome</keyword>
<dbReference type="SUPFAM" id="SSF159888">
    <property type="entry name" value="YdhG-like"/>
    <property type="match status" value="1"/>
</dbReference>
<comment type="caution">
    <text evidence="2">The sequence shown here is derived from an EMBL/GenBank/DDBJ whole genome shotgun (WGS) entry which is preliminary data.</text>
</comment>
<dbReference type="RefSeq" id="WP_157425175.1">
    <property type="nucleotide sequence ID" value="NZ_BAAANI010000004.1"/>
</dbReference>
<accession>A0ABV5SSX1</accession>